<proteinExistence type="predicted"/>
<reference evidence="1" key="1">
    <citation type="submission" date="2022-04" db="EMBL/GenBank/DDBJ databases">
        <title>Genome of the entomopathogenic fungus Entomophthora muscae.</title>
        <authorList>
            <person name="Elya C."/>
            <person name="Lovett B.R."/>
            <person name="Lee E."/>
            <person name="Macias A.M."/>
            <person name="Hajek A.E."/>
            <person name="De Bivort B.L."/>
            <person name="Kasson M.T."/>
            <person name="De Fine Licht H.H."/>
            <person name="Stajich J.E."/>
        </authorList>
    </citation>
    <scope>NUCLEOTIDE SEQUENCE</scope>
    <source>
        <strain evidence="1">Berkeley</strain>
    </source>
</reference>
<protein>
    <submittedName>
        <fullName evidence="1">Uncharacterized protein</fullName>
    </submittedName>
</protein>
<dbReference type="Proteomes" id="UP001165960">
    <property type="component" value="Unassembled WGS sequence"/>
</dbReference>
<comment type="caution">
    <text evidence="1">The sequence shown here is derived from an EMBL/GenBank/DDBJ whole genome shotgun (WGS) entry which is preliminary data.</text>
</comment>
<gene>
    <name evidence="1" type="ORF">DSO57_1016195</name>
</gene>
<accession>A0ACC2UEQ7</accession>
<evidence type="ECO:0000313" key="1">
    <source>
        <dbReference type="EMBL" id="KAJ9085215.1"/>
    </source>
</evidence>
<sequence length="87" mass="9240">MSEAPSSFLSLPGTLLYSGEAVMKSLNCNDLDLDDIDYASLALVAKEVPMSSLPNPEKSNLMPLRASALLSPAPACTCNTQVLRVKL</sequence>
<dbReference type="EMBL" id="QTSX02000775">
    <property type="protein sequence ID" value="KAJ9085215.1"/>
    <property type="molecule type" value="Genomic_DNA"/>
</dbReference>
<evidence type="ECO:0000313" key="2">
    <source>
        <dbReference type="Proteomes" id="UP001165960"/>
    </source>
</evidence>
<organism evidence="1 2">
    <name type="scientific">Entomophthora muscae</name>
    <dbReference type="NCBI Taxonomy" id="34485"/>
    <lineage>
        <taxon>Eukaryota</taxon>
        <taxon>Fungi</taxon>
        <taxon>Fungi incertae sedis</taxon>
        <taxon>Zoopagomycota</taxon>
        <taxon>Entomophthoromycotina</taxon>
        <taxon>Entomophthoromycetes</taxon>
        <taxon>Entomophthorales</taxon>
        <taxon>Entomophthoraceae</taxon>
        <taxon>Entomophthora</taxon>
    </lineage>
</organism>
<name>A0ACC2UEQ7_9FUNG</name>
<keyword evidence="2" id="KW-1185">Reference proteome</keyword>